<dbReference type="PANTHER" id="PTHR32309:SF31">
    <property type="entry name" value="CAPSULAR EXOPOLYSACCHARIDE FAMILY"/>
    <property type="match status" value="1"/>
</dbReference>
<keyword evidence="5" id="KW-0175">Coiled coil</keyword>
<dbReference type="InterPro" id="IPR005829">
    <property type="entry name" value="Sugar_transporter_CS"/>
</dbReference>
<feature type="compositionally biased region" description="Basic residues" evidence="6">
    <location>
        <begin position="63"/>
        <end position="86"/>
    </location>
</feature>
<evidence type="ECO:0000256" key="3">
    <source>
        <dbReference type="ARBA" id="ARBA00022989"/>
    </source>
</evidence>
<dbReference type="GO" id="GO:0022857">
    <property type="term" value="F:transmembrane transporter activity"/>
    <property type="evidence" value="ECO:0007669"/>
    <property type="project" value="InterPro"/>
</dbReference>
<protein>
    <submittedName>
        <fullName evidence="8">Lipopolysaccharide biosynthesis protein</fullName>
    </submittedName>
</protein>
<feature type="transmembrane region" description="Helical" evidence="7">
    <location>
        <begin position="528"/>
        <end position="549"/>
    </location>
</feature>
<organism evidence="8 9">
    <name type="scientific">Rhizorhabdus wittichii</name>
    <dbReference type="NCBI Taxonomy" id="160791"/>
    <lineage>
        <taxon>Bacteria</taxon>
        <taxon>Pseudomonadati</taxon>
        <taxon>Pseudomonadota</taxon>
        <taxon>Alphaproteobacteria</taxon>
        <taxon>Sphingomonadales</taxon>
        <taxon>Sphingomonadaceae</taxon>
        <taxon>Rhizorhabdus</taxon>
    </lineage>
</organism>
<dbReference type="Proteomes" id="UP000664914">
    <property type="component" value="Chromosome"/>
</dbReference>
<comment type="subcellular location">
    <subcellularLocation>
        <location evidence="1">Membrane</location>
        <topology evidence="1">Multi-pass membrane protein</topology>
    </subcellularLocation>
</comment>
<proteinExistence type="predicted"/>
<dbReference type="EMBL" id="CP059319">
    <property type="protein sequence ID" value="QTH20839.1"/>
    <property type="molecule type" value="Genomic_DNA"/>
</dbReference>
<feature type="transmembrane region" description="Helical" evidence="7">
    <location>
        <begin position="148"/>
        <end position="168"/>
    </location>
</feature>
<gene>
    <name evidence="8" type="ORF">HRJ34_21325</name>
</gene>
<dbReference type="AlphaFoldDB" id="A0A975D1B2"/>
<dbReference type="PANTHER" id="PTHR32309">
    <property type="entry name" value="TYROSINE-PROTEIN KINASE"/>
    <property type="match status" value="1"/>
</dbReference>
<evidence type="ECO:0000256" key="7">
    <source>
        <dbReference type="SAM" id="Phobius"/>
    </source>
</evidence>
<sequence>MPCRREGPVLLLRRPVGQRLGRGRHGRADPARRQLSPPDDRAGRRELDRQLCAQQVAVDAARRHAAVRHRRRRRRLAGVPQPHRRGPGPLSRRLWRWSPDQGRHRRRSLRPAAADGPLMNDPVDPIGDVELADGLLAYLPQILVQRRWLVLIPFIVCAGTGIGLAYGLPAHYQSSATVVVESKELPEAIAAATVNDLIDQRIARIKQQILSRPGLIELIQQNDLYRSQRRSSSLSAIIDMMRDATAITPVTAGIDKLAERRGTSNTIAFSVAFTYSDPAKAQAVTQQFTERLLKLDSTQLAAQADATVGFLRDQAGQIQSQIGEIEGKIGEIKARNGLALSRIGGFIPSTANYDVQISQLQRENGELQARLNSGSTNADERVSQAEAGLASAQALYSDNHPDVIAARQRLTEARAAAKANTGPRNNPAVMAQIAANNRTIASLNSAKSADMSRASAAVSAQSAAPVIEESIRQLEAKADGLRSNYDRLSGNLLAAEAAQKMAAEQRGERLVLVDPPTLPDEPNSPNRGLLIIGGFAVGITVGLALALLVELLRRPIRGAGALQSLLGVGPLVVIPTLKSKQRGKARRRKGGFLWRRRAART</sequence>
<reference evidence="8" key="1">
    <citation type="submission" date="2020-07" db="EMBL/GenBank/DDBJ databases">
        <authorList>
            <person name="Camacho E."/>
        </authorList>
    </citation>
    <scope>NUCLEOTIDE SEQUENCE</scope>
    <source>
        <strain evidence="8">MPO218</strain>
    </source>
</reference>
<evidence type="ECO:0000256" key="6">
    <source>
        <dbReference type="SAM" id="MobiDB-lite"/>
    </source>
</evidence>
<feature type="region of interest" description="Disordered" evidence="6">
    <location>
        <begin position="13"/>
        <end position="43"/>
    </location>
</feature>
<evidence type="ECO:0000313" key="8">
    <source>
        <dbReference type="EMBL" id="QTH20839.1"/>
    </source>
</evidence>
<dbReference type="GO" id="GO:0016020">
    <property type="term" value="C:membrane"/>
    <property type="evidence" value="ECO:0007669"/>
    <property type="project" value="UniProtKB-SubCell"/>
</dbReference>
<dbReference type="InterPro" id="IPR050445">
    <property type="entry name" value="Bact_polysacc_biosynth/exp"/>
</dbReference>
<keyword evidence="4 7" id="KW-0472">Membrane</keyword>
<reference evidence="8" key="2">
    <citation type="submission" date="2021-04" db="EMBL/GenBank/DDBJ databases">
        <title>Isolation and genomic analysis of the ibuprofen-degrading bacterium Sphingomonas strain MPO218.</title>
        <authorList>
            <person name="Aulestia M."/>
            <person name="Flores A."/>
            <person name="Mangas E.L."/>
            <person name="Perez-Pulido A.J."/>
            <person name="Santero E."/>
            <person name="Camacho E.M."/>
        </authorList>
    </citation>
    <scope>NUCLEOTIDE SEQUENCE</scope>
    <source>
        <strain evidence="8">MPO218</strain>
    </source>
</reference>
<evidence type="ECO:0000313" key="9">
    <source>
        <dbReference type="Proteomes" id="UP000664914"/>
    </source>
</evidence>
<name>A0A975D1B2_9SPHN</name>
<feature type="compositionally biased region" description="Basic and acidic residues" evidence="6">
    <location>
        <begin position="26"/>
        <end position="43"/>
    </location>
</feature>
<dbReference type="PROSITE" id="PS00217">
    <property type="entry name" value="SUGAR_TRANSPORT_2"/>
    <property type="match status" value="1"/>
</dbReference>
<feature type="region of interest" description="Disordered" evidence="6">
    <location>
        <begin position="62"/>
        <end position="95"/>
    </location>
</feature>
<accession>A0A975D1B2</accession>
<keyword evidence="2 7" id="KW-0812">Transmembrane</keyword>
<evidence type="ECO:0000256" key="2">
    <source>
        <dbReference type="ARBA" id="ARBA00022692"/>
    </source>
</evidence>
<evidence type="ECO:0000256" key="1">
    <source>
        <dbReference type="ARBA" id="ARBA00004141"/>
    </source>
</evidence>
<keyword evidence="3 7" id="KW-1133">Transmembrane helix</keyword>
<evidence type="ECO:0000256" key="5">
    <source>
        <dbReference type="SAM" id="Coils"/>
    </source>
</evidence>
<evidence type="ECO:0000256" key="4">
    <source>
        <dbReference type="ARBA" id="ARBA00023136"/>
    </source>
</evidence>
<feature type="coiled-coil region" evidence="5">
    <location>
        <begin position="350"/>
        <end position="377"/>
    </location>
</feature>